<dbReference type="Pfam" id="PF12579">
    <property type="entry name" value="DUF3755"/>
    <property type="match status" value="1"/>
</dbReference>
<dbReference type="AlphaFoldDB" id="A0A0D3C963"/>
<comment type="subcellular location">
    <subcellularLocation>
        <location evidence="1">Membrane</location>
        <topology evidence="1">Multi-pass membrane protein</topology>
    </subcellularLocation>
</comment>
<dbReference type="GO" id="GO:0016020">
    <property type="term" value="C:membrane"/>
    <property type="evidence" value="ECO:0007669"/>
    <property type="project" value="UniProtKB-SubCell"/>
</dbReference>
<evidence type="ECO:0000256" key="6">
    <source>
        <dbReference type="SAM" id="Phobius"/>
    </source>
</evidence>
<keyword evidence="8" id="KW-1185">Reference proteome</keyword>
<evidence type="ECO:0000313" key="7">
    <source>
        <dbReference type="EnsemblPlants" id="Bo5g013290.1"/>
    </source>
</evidence>
<accession>A0A0D3C963</accession>
<name>A0A0D3C963_BRAOL</name>
<feature type="transmembrane region" description="Helical" evidence="6">
    <location>
        <begin position="423"/>
        <end position="445"/>
    </location>
</feature>
<dbReference type="STRING" id="109376.A0A0D3C963"/>
<dbReference type="Proteomes" id="UP000032141">
    <property type="component" value="Chromosome C5"/>
</dbReference>
<dbReference type="HOGENOM" id="CLU_518131_0_0_1"/>
<reference evidence="7 8" key="1">
    <citation type="journal article" date="2014" name="Genome Biol.">
        <title>Transcriptome and methylome profiling reveals relics of genome dominance in the mesopolyploid Brassica oleracea.</title>
        <authorList>
            <person name="Parkin I.A."/>
            <person name="Koh C."/>
            <person name="Tang H."/>
            <person name="Robinson S.J."/>
            <person name="Kagale S."/>
            <person name="Clarke W.E."/>
            <person name="Town C.D."/>
            <person name="Nixon J."/>
            <person name="Krishnakumar V."/>
            <person name="Bidwell S.L."/>
            <person name="Denoeud F."/>
            <person name="Belcram H."/>
            <person name="Links M.G."/>
            <person name="Just J."/>
            <person name="Clarke C."/>
            <person name="Bender T."/>
            <person name="Huebert T."/>
            <person name="Mason A.S."/>
            <person name="Pires J.C."/>
            <person name="Barker G."/>
            <person name="Moore J."/>
            <person name="Walley P.G."/>
            <person name="Manoli S."/>
            <person name="Batley J."/>
            <person name="Edwards D."/>
            <person name="Nelson M.N."/>
            <person name="Wang X."/>
            <person name="Paterson A.H."/>
            <person name="King G."/>
            <person name="Bancroft I."/>
            <person name="Chalhoub B."/>
            <person name="Sharpe A.G."/>
        </authorList>
    </citation>
    <scope>NUCLEOTIDE SEQUENCE</scope>
    <source>
        <strain evidence="7 8">cv. TO1000</strain>
    </source>
</reference>
<dbReference type="InterPro" id="IPR027359">
    <property type="entry name" value="Volt_channel_dom_sf"/>
</dbReference>
<evidence type="ECO:0000256" key="3">
    <source>
        <dbReference type="ARBA" id="ARBA00022989"/>
    </source>
</evidence>
<feature type="transmembrane region" description="Helical" evidence="6">
    <location>
        <begin position="355"/>
        <end position="374"/>
    </location>
</feature>
<reference evidence="7" key="2">
    <citation type="submission" date="2015-03" db="UniProtKB">
        <authorList>
            <consortium name="EnsemblPlants"/>
        </authorList>
    </citation>
    <scope>IDENTIFICATION</scope>
</reference>
<feature type="transmembrane region" description="Helical" evidence="6">
    <location>
        <begin position="395"/>
        <end position="417"/>
    </location>
</feature>
<dbReference type="PANTHER" id="PTHR14000:SF30">
    <property type="entry name" value="MYB-LIKE DOMAIN-CONTAINING PROTEIN"/>
    <property type="match status" value="1"/>
</dbReference>
<evidence type="ECO:0000256" key="4">
    <source>
        <dbReference type="ARBA" id="ARBA00023136"/>
    </source>
</evidence>
<evidence type="ECO:0000256" key="2">
    <source>
        <dbReference type="ARBA" id="ARBA00022692"/>
    </source>
</evidence>
<sequence>MDNHSVTPTTATTGLVFPANYGVKPEAALVMDWSPQEQYVLEKGLAKLKDEPKVSKYVKISAALPDKTVRDVALRCRWMTRKRRKRAETSAERSISNIKTMLLHGKVVDTSPELNMLANVPQQNAVYVMNNMRHSTHIPFEGPSDEVMDLLQQNAQAFSQISYNLSAYKLQDNISLFCLARNNISAILTDMKEMPGIMSRMLPLPVSVNDDLACRLFASTTQSREFDGESWILTNAKKTASTWYAIDMTQTNNGLSTADTAPVHTRDLAIGTSRRMNYMPREAKVKNSLAFTRTYDSLKFIKEFLFRHGLIELQCPLLRQKWRQLCLFSPKQHQQELTSTEPRWRITLSEFLESYQVRLFTIFLLSLDIVLMSLELSSSLLSCTSAKKTSNKDEWFRWGGTAILSILAVKSTALAVAMGKSFFRQPGCVMDGAVALIALVLQVFLDRKGTGFIVVVSLWRVLRVVETAFELSDEAIEVQINGIISQFQDLSQENRTLLETLAEKDEVIKKLEEEINQFKETVTNQS</sequence>
<keyword evidence="2 6" id="KW-0812">Transmembrane</keyword>
<protein>
    <submittedName>
        <fullName evidence="7">Uncharacterized protein</fullName>
    </submittedName>
</protein>
<dbReference type="Gramene" id="Bo5g013290.1">
    <property type="protein sequence ID" value="Bo5g013290.1"/>
    <property type="gene ID" value="Bo5g013290"/>
</dbReference>
<dbReference type="Gene3D" id="1.20.120.350">
    <property type="entry name" value="Voltage-gated potassium channels. Chain C"/>
    <property type="match status" value="1"/>
</dbReference>
<feature type="coiled-coil region" evidence="5">
    <location>
        <begin position="494"/>
        <end position="521"/>
    </location>
</feature>
<keyword evidence="5" id="KW-0175">Coiled coil</keyword>
<dbReference type="PANTHER" id="PTHR14000">
    <property type="entry name" value="FINGER CCCH DOMAIN PROTEIN, PUTATIVE (DUF3755)-RELATED"/>
    <property type="match status" value="1"/>
</dbReference>
<proteinExistence type="predicted"/>
<dbReference type="EnsemblPlants" id="Bo5g013290.1">
    <property type="protein sequence ID" value="Bo5g013290.1"/>
    <property type="gene ID" value="Bo5g013290"/>
</dbReference>
<keyword evidence="3 6" id="KW-1133">Transmembrane helix</keyword>
<evidence type="ECO:0000256" key="5">
    <source>
        <dbReference type="SAM" id="Coils"/>
    </source>
</evidence>
<keyword evidence="4 6" id="KW-0472">Membrane</keyword>
<evidence type="ECO:0000256" key="1">
    <source>
        <dbReference type="ARBA" id="ARBA00004141"/>
    </source>
</evidence>
<dbReference type="InterPro" id="IPR022228">
    <property type="entry name" value="DUF3755"/>
</dbReference>
<organism evidence="7 8">
    <name type="scientific">Brassica oleracea var. oleracea</name>
    <dbReference type="NCBI Taxonomy" id="109376"/>
    <lineage>
        <taxon>Eukaryota</taxon>
        <taxon>Viridiplantae</taxon>
        <taxon>Streptophyta</taxon>
        <taxon>Embryophyta</taxon>
        <taxon>Tracheophyta</taxon>
        <taxon>Spermatophyta</taxon>
        <taxon>Magnoliopsida</taxon>
        <taxon>eudicotyledons</taxon>
        <taxon>Gunneridae</taxon>
        <taxon>Pentapetalae</taxon>
        <taxon>rosids</taxon>
        <taxon>malvids</taxon>
        <taxon>Brassicales</taxon>
        <taxon>Brassicaceae</taxon>
        <taxon>Brassiceae</taxon>
        <taxon>Brassica</taxon>
    </lineage>
</organism>
<evidence type="ECO:0000313" key="8">
    <source>
        <dbReference type="Proteomes" id="UP000032141"/>
    </source>
</evidence>